<organism evidence="2 3">
    <name type="scientific">Cotesia glomerata</name>
    <name type="common">Lepidopteran parasitic wasp</name>
    <name type="synonym">Apanteles glomeratus</name>
    <dbReference type="NCBI Taxonomy" id="32391"/>
    <lineage>
        <taxon>Eukaryota</taxon>
        <taxon>Metazoa</taxon>
        <taxon>Ecdysozoa</taxon>
        <taxon>Arthropoda</taxon>
        <taxon>Hexapoda</taxon>
        <taxon>Insecta</taxon>
        <taxon>Pterygota</taxon>
        <taxon>Neoptera</taxon>
        <taxon>Endopterygota</taxon>
        <taxon>Hymenoptera</taxon>
        <taxon>Apocrita</taxon>
        <taxon>Ichneumonoidea</taxon>
        <taxon>Braconidae</taxon>
        <taxon>Microgastrinae</taxon>
        <taxon>Cotesia</taxon>
    </lineage>
</organism>
<proteinExistence type="predicted"/>
<dbReference type="AlphaFoldDB" id="A0AAV7JA96"/>
<gene>
    <name evidence="2" type="ORF">KQX54_021553</name>
</gene>
<dbReference type="EMBL" id="JAHXZJ010000001">
    <property type="protein sequence ID" value="KAH0568857.1"/>
    <property type="molecule type" value="Genomic_DNA"/>
</dbReference>
<feature type="region of interest" description="Disordered" evidence="1">
    <location>
        <begin position="1"/>
        <end position="40"/>
    </location>
</feature>
<comment type="caution">
    <text evidence="2">The sequence shown here is derived from an EMBL/GenBank/DDBJ whole genome shotgun (WGS) entry which is preliminary data.</text>
</comment>
<dbReference type="Proteomes" id="UP000826195">
    <property type="component" value="Unassembled WGS sequence"/>
</dbReference>
<feature type="compositionally biased region" description="Basic residues" evidence="1">
    <location>
        <begin position="1"/>
        <end position="11"/>
    </location>
</feature>
<reference evidence="2 3" key="1">
    <citation type="journal article" date="2021" name="J. Hered.">
        <title>A chromosome-level genome assembly of the parasitoid wasp, Cotesia glomerata (Hymenoptera: Braconidae).</title>
        <authorList>
            <person name="Pinto B.J."/>
            <person name="Weis J.J."/>
            <person name="Gamble T."/>
            <person name="Ode P.J."/>
            <person name="Paul R."/>
            <person name="Zaspel J.M."/>
        </authorList>
    </citation>
    <scope>NUCLEOTIDE SEQUENCE [LARGE SCALE GENOMIC DNA]</scope>
    <source>
        <strain evidence="2">CgM1</strain>
    </source>
</reference>
<protein>
    <submittedName>
        <fullName evidence="2">Uncharacterized protein</fullName>
    </submittedName>
</protein>
<accession>A0AAV7JA96</accession>
<sequence length="82" mass="9172">MWEVRRGHKERRTIQFINGGITGETPGGRDTNNPMANDRHHGGVVACTELEEKGKDNAMLFARRKVYGGKPTGRARGESMLY</sequence>
<keyword evidence="3" id="KW-1185">Reference proteome</keyword>
<evidence type="ECO:0000313" key="3">
    <source>
        <dbReference type="Proteomes" id="UP000826195"/>
    </source>
</evidence>
<evidence type="ECO:0000313" key="2">
    <source>
        <dbReference type="EMBL" id="KAH0568857.1"/>
    </source>
</evidence>
<name>A0AAV7JA96_COTGL</name>
<evidence type="ECO:0000256" key="1">
    <source>
        <dbReference type="SAM" id="MobiDB-lite"/>
    </source>
</evidence>